<dbReference type="EMBL" id="JAPUFD010000015">
    <property type="protein sequence ID" value="MDI1491602.1"/>
    <property type="molecule type" value="Genomic_DNA"/>
</dbReference>
<evidence type="ECO:0000313" key="4">
    <source>
        <dbReference type="Proteomes" id="UP001161017"/>
    </source>
</evidence>
<organism evidence="3 4">
    <name type="scientific">Ramalina farinacea</name>
    <dbReference type="NCBI Taxonomy" id="258253"/>
    <lineage>
        <taxon>Eukaryota</taxon>
        <taxon>Fungi</taxon>
        <taxon>Dikarya</taxon>
        <taxon>Ascomycota</taxon>
        <taxon>Pezizomycotina</taxon>
        <taxon>Lecanoromycetes</taxon>
        <taxon>OSLEUM clade</taxon>
        <taxon>Lecanoromycetidae</taxon>
        <taxon>Lecanorales</taxon>
        <taxon>Lecanorineae</taxon>
        <taxon>Ramalinaceae</taxon>
        <taxon>Ramalina</taxon>
    </lineage>
</organism>
<feature type="region of interest" description="Disordered" evidence="1">
    <location>
        <begin position="564"/>
        <end position="584"/>
    </location>
</feature>
<dbReference type="PROSITE" id="PS50108">
    <property type="entry name" value="CRIB"/>
    <property type="match status" value="1"/>
</dbReference>
<evidence type="ECO:0000259" key="2">
    <source>
        <dbReference type="PROSITE" id="PS50108"/>
    </source>
</evidence>
<feature type="region of interest" description="Disordered" evidence="1">
    <location>
        <begin position="413"/>
        <end position="473"/>
    </location>
</feature>
<feature type="compositionally biased region" description="Polar residues" evidence="1">
    <location>
        <begin position="324"/>
        <end position="350"/>
    </location>
</feature>
<evidence type="ECO:0000313" key="3">
    <source>
        <dbReference type="EMBL" id="MDI1491602.1"/>
    </source>
</evidence>
<feature type="region of interest" description="Disordered" evidence="1">
    <location>
        <begin position="1"/>
        <end position="108"/>
    </location>
</feature>
<dbReference type="InterPro" id="IPR000095">
    <property type="entry name" value="CRIB_dom"/>
</dbReference>
<feature type="compositionally biased region" description="Polar residues" evidence="1">
    <location>
        <begin position="445"/>
        <end position="473"/>
    </location>
</feature>
<protein>
    <recommendedName>
        <fullName evidence="2">CRIB domain-containing protein</fullName>
    </recommendedName>
</protein>
<feature type="compositionally biased region" description="Basic and acidic residues" evidence="1">
    <location>
        <begin position="7"/>
        <end position="25"/>
    </location>
</feature>
<accession>A0AA43QSW6</accession>
<feature type="compositionally biased region" description="Low complexity" evidence="1">
    <location>
        <begin position="685"/>
        <end position="704"/>
    </location>
</feature>
<proteinExistence type="predicted"/>
<reference evidence="3" key="1">
    <citation type="journal article" date="2023" name="Genome Biol. Evol.">
        <title>First Whole Genome Sequence and Flow Cytometry Genome Size Data for the Lichen-Forming Fungus Ramalina farinacea (Ascomycota).</title>
        <authorList>
            <person name="Llewellyn T."/>
            <person name="Mian S."/>
            <person name="Hill R."/>
            <person name="Leitch I.J."/>
            <person name="Gaya E."/>
        </authorList>
    </citation>
    <scope>NUCLEOTIDE SEQUENCE</scope>
    <source>
        <strain evidence="3">LIQ254RAFAR</strain>
    </source>
</reference>
<feature type="compositionally biased region" description="Polar residues" evidence="1">
    <location>
        <begin position="736"/>
        <end position="748"/>
    </location>
</feature>
<sequence length="850" mass="94223">MFSPGRLRRDDDKDWGCIGDGEGHGRMSQLGERPHSAMRTAPSHLRNVTEDLRRPPPQSLRGRSNTTTDSDVSSGPRPPLIQTESEGYDRRSAAFSTYSRTERSASIGRTLRSKASRLLRRQESNGNYSLRTIDWSEELDDSPYQTASGPSMTLKRNIRLPGRWSPPECKLTDLSAPFSQRTDFASVEQVHAVKPTNGHYISEPFNFQHLTHTENTQFRRMREVPIDELASDFSAMRASQAPQQELRGIKAETIARQNIPFHEPLPPLPRSPYSAQSPYTSRPTTPRSAPSHVSTAPPTPPMPHHGTFSSTSSLAQEEDRNPIYTLSQASPTTHSPAQSIQYPSTFQDSPVESELGSTAPGMTLSPFEFPASALDGSVYIPIGPHAVTTQDDVAHVLSPPPFEMVRTELTRVIEEDERSERRSSTVSLTKRPSTADSSLRHVKSFPSTRQPAGHARNSSVESYQQNIQCSPKKQRRSIQIIQPSFDDVIGDVPYQRISHCAPAPTVDTEADWENIIDWCYDLNAEADCNFDFARAASPIPNLDHKIEVIDMNLSPPVCPSPLDTITIQDSTPVKEEKRSSSVYSASPPRLLVPLQTALPELEPYSAVSSQSSFDSVSEATTPATSISELPPRCTVPNVNTNFSKPVAHPHQPCISSELTCTDMYEDLCQETYVRDSWSYCRPEGSAISSRSSRSPISKSSSQESFWRRSRNINHASQSSLPDLVPSRLSRERPDQGQEQAGESATTEELTGHRRSPSSLMKDVAQKNLLWKLQNNTPDEATNAHTLLPLQPAQRESALREGEYPFVPPRLSSIPAGRQRSATVVSTVKPVNISPRASRASYGLYQVNERG</sequence>
<feature type="region of interest" description="Disordered" evidence="1">
    <location>
        <begin position="684"/>
        <end position="758"/>
    </location>
</feature>
<feature type="compositionally biased region" description="Polar residues" evidence="1">
    <location>
        <begin position="61"/>
        <end position="73"/>
    </location>
</feature>
<comment type="caution">
    <text evidence="3">The sequence shown here is derived from an EMBL/GenBank/DDBJ whole genome shotgun (WGS) entry which is preliminary data.</text>
</comment>
<name>A0AA43QSW6_9LECA</name>
<evidence type="ECO:0000256" key="1">
    <source>
        <dbReference type="SAM" id="MobiDB-lite"/>
    </source>
</evidence>
<keyword evidence="4" id="KW-1185">Reference proteome</keyword>
<feature type="compositionally biased region" description="Basic and acidic residues" evidence="1">
    <location>
        <begin position="413"/>
        <end position="423"/>
    </location>
</feature>
<dbReference type="Proteomes" id="UP001161017">
    <property type="component" value="Unassembled WGS sequence"/>
</dbReference>
<feature type="domain" description="CRIB" evidence="2">
    <location>
        <begin position="201"/>
        <end position="214"/>
    </location>
</feature>
<feature type="compositionally biased region" description="Polar residues" evidence="1">
    <location>
        <begin position="428"/>
        <end position="437"/>
    </location>
</feature>
<feature type="compositionally biased region" description="Polar residues" evidence="1">
    <location>
        <begin position="273"/>
        <end position="296"/>
    </location>
</feature>
<dbReference type="AlphaFoldDB" id="A0AA43QSW6"/>
<gene>
    <name evidence="3" type="ORF">OHK93_002811</name>
</gene>
<feature type="region of interest" description="Disordered" evidence="1">
    <location>
        <begin position="260"/>
        <end position="359"/>
    </location>
</feature>